<name>A0A6B9EU06_9VIRU</name>
<dbReference type="EMBL" id="MK967422">
    <property type="protein sequence ID" value="QGX74236.1"/>
    <property type="molecule type" value="Genomic_RNA"/>
</dbReference>
<comment type="similarity">
    <text evidence="1">Belongs to the totiviridae RNA-directed RNA polymerase family.</text>
</comment>
<evidence type="ECO:0000259" key="9">
    <source>
        <dbReference type="PROSITE" id="PS50507"/>
    </source>
</evidence>
<dbReference type="InterPro" id="IPR001795">
    <property type="entry name" value="RNA-dir_pol_luteovirus"/>
</dbReference>
<dbReference type="PROSITE" id="PS50507">
    <property type="entry name" value="RDRP_SSRNA_POS"/>
    <property type="match status" value="1"/>
</dbReference>
<comment type="catalytic activity">
    <reaction evidence="7 8">
        <text>RNA(n) + a ribonucleoside 5'-triphosphate = RNA(n+1) + diphosphate</text>
        <dbReference type="Rhea" id="RHEA:21248"/>
        <dbReference type="Rhea" id="RHEA-COMP:14527"/>
        <dbReference type="Rhea" id="RHEA-COMP:17342"/>
        <dbReference type="ChEBI" id="CHEBI:33019"/>
        <dbReference type="ChEBI" id="CHEBI:61557"/>
        <dbReference type="ChEBI" id="CHEBI:140395"/>
        <dbReference type="EC" id="2.7.7.48"/>
    </reaction>
</comment>
<reference evidence="10" key="2">
    <citation type="submission" date="2019-05" db="EMBL/GenBank/DDBJ databases">
        <authorList>
            <person name="Liu J.-J."/>
        </authorList>
    </citation>
    <scope>NUCLEOTIDE SEQUENCE</scope>
    <source>
        <strain evidence="10">OR4-2</strain>
    </source>
</reference>
<keyword evidence="4 8" id="KW-0548">Nucleotidyltransferase</keyword>
<protein>
    <recommendedName>
        <fullName evidence="8">RNA-directed RNA polymerase</fullName>
        <ecNumber evidence="8">2.7.7.48</ecNumber>
    </recommendedName>
</protein>
<evidence type="ECO:0000256" key="3">
    <source>
        <dbReference type="ARBA" id="ARBA00022679"/>
    </source>
</evidence>
<evidence type="ECO:0000256" key="5">
    <source>
        <dbReference type="ARBA" id="ARBA00022741"/>
    </source>
</evidence>
<keyword evidence="3 8" id="KW-0808">Transferase</keyword>
<dbReference type="SUPFAM" id="SSF56672">
    <property type="entry name" value="DNA/RNA polymerases"/>
    <property type="match status" value="1"/>
</dbReference>
<proteinExistence type="inferred from homology"/>
<dbReference type="GO" id="GO:0039694">
    <property type="term" value="P:viral RNA genome replication"/>
    <property type="evidence" value="ECO:0007669"/>
    <property type="project" value="InterPro"/>
</dbReference>
<keyword evidence="5 8" id="KW-0547">Nucleotide-binding</keyword>
<dbReference type="GO" id="GO:0003723">
    <property type="term" value="F:RNA binding"/>
    <property type="evidence" value="ECO:0007669"/>
    <property type="project" value="InterPro"/>
</dbReference>
<keyword evidence="11" id="KW-1185">Reference proteome</keyword>
<evidence type="ECO:0000256" key="1">
    <source>
        <dbReference type="ARBA" id="ARBA00010455"/>
    </source>
</evidence>
<dbReference type="GO" id="GO:0000166">
    <property type="term" value="F:nucleotide binding"/>
    <property type="evidence" value="ECO:0007669"/>
    <property type="project" value="UniProtKB-KW"/>
</dbReference>
<dbReference type="Proteomes" id="UP001180422">
    <property type="component" value="Segment"/>
</dbReference>
<evidence type="ECO:0000313" key="11">
    <source>
        <dbReference type="Proteomes" id="UP001180422"/>
    </source>
</evidence>
<evidence type="ECO:0000256" key="6">
    <source>
        <dbReference type="ARBA" id="ARBA00022953"/>
    </source>
</evidence>
<dbReference type="InterPro" id="IPR043502">
    <property type="entry name" value="DNA/RNA_pol_sf"/>
</dbReference>
<reference evidence="10" key="1">
    <citation type="journal article" date="2019" name="Virol. J.">
        <title>Characterization of Cronartium ribicola dsRNAs reveals novel members of the family Totiviridae and viral association with fungal virulence.</title>
        <authorList>
            <person name="Liu J.J."/>
            <person name="Xiang Y."/>
            <person name="Sniezko R.A."/>
            <person name="Schoettle A.W."/>
            <person name="Williams H."/>
            <person name="Zamany A."/>
        </authorList>
    </citation>
    <scope>NUCLEOTIDE SEQUENCE</scope>
    <source>
        <strain evidence="10">OR4-2</strain>
    </source>
</reference>
<evidence type="ECO:0000256" key="8">
    <source>
        <dbReference type="RuleBase" id="RU364050"/>
    </source>
</evidence>
<feature type="domain" description="RdRp catalytic" evidence="9">
    <location>
        <begin position="350"/>
        <end position="470"/>
    </location>
</feature>
<dbReference type="Pfam" id="PF02123">
    <property type="entry name" value="RdRP_4"/>
    <property type="match status" value="1"/>
</dbReference>
<dbReference type="EC" id="2.7.7.48" evidence="8"/>
<keyword evidence="6 8" id="KW-0693">Viral RNA replication</keyword>
<accession>A0A6B9EU06</accession>
<dbReference type="GO" id="GO:0003968">
    <property type="term" value="F:RNA-directed RNA polymerase activity"/>
    <property type="evidence" value="ECO:0007669"/>
    <property type="project" value="UniProtKB-KW"/>
</dbReference>
<dbReference type="InterPro" id="IPR007094">
    <property type="entry name" value="RNA-dir_pol_PSvirus"/>
</dbReference>
<organism evidence="10 11">
    <name type="scientific">Cronartium ribicola totivirus 5</name>
    <dbReference type="NCBI Taxonomy" id="2687251"/>
    <lineage>
        <taxon>Viruses</taxon>
        <taxon>Riboviria</taxon>
        <taxon>Orthornavirae</taxon>
        <taxon>Duplornaviricota</taxon>
        <taxon>Chrymotiviricetes</taxon>
        <taxon>Ghabrivirales</taxon>
        <taxon>Alphatotivirineae</taxon>
        <taxon>Orthototiviridae</taxon>
        <taxon>Totivirus</taxon>
        <taxon>Totivirus nijyu</taxon>
    </lineage>
</organism>
<sequence length="742" mass="83658">MMYPVSHLPQFVRMRLSAAMSQVPVTSFILRDLLAPVKELLNVNKVRLAARASDLGDLSHYPRAAVSSEHHTHFSREDMIALINCHPERKRIILSVEKRLRTIDGVSRAFAMTLYLYLLTAPLPVAIMLACSSVFDANNYDEVYEQLKAASVIIKALHNPIMLNLTAMFELQTLVNRGGAKVNWQLEREHRINPDVVIADQKQVYESARKIFCSGISMGYKYRTMTAGDFAATRWEWSTSGSVHSQYPEDDPFIVREDYRHRSKFATLNQMSSRHVQSLFSRQPQTHAWGSEKIEWGKQRAIYGVDLTSSLISHFAMFNCEDVLKHRFPVGRDAEATRVHHRLKAMLQGADSYCYDFDDFNAQHSTDSMVSVLQAFFDTFKSDMTDDQVQAMDWVIKSMFDVTIHPPSGDTYRPNGTLLSGSRMTTFINTVLNFVYFDISHALETHGVVDSVHNGDDVLFSITHMKAAVDIHHSMAGINARAQATKCNLFSVGEFLRVEHKVDRTDAHGSQYLARACATFTHSRIESQAPVRLLSALNAARSRVDELSDRTTLEPELLDHLTLMVVSKAAKIFKTPVEEALLIFDTHVVAGGVSTHPAAAIETAITEEFTKEETTSYDDSSALTTGQLLPGITDYAKFLFKKMDGLVDYQQIFSAVTRATRKQLEITRDVKLTLVNNPADHKYAYARALFRHYKGIFDLPYLARARFLSIPPLALATQAQMKVLLRLTSDVSDVAWCLKVLL</sequence>
<evidence type="ECO:0000256" key="4">
    <source>
        <dbReference type="ARBA" id="ARBA00022695"/>
    </source>
</evidence>
<dbReference type="GO" id="GO:0006351">
    <property type="term" value="P:DNA-templated transcription"/>
    <property type="evidence" value="ECO:0007669"/>
    <property type="project" value="InterPro"/>
</dbReference>
<evidence type="ECO:0000313" key="10">
    <source>
        <dbReference type="EMBL" id="QGX74236.1"/>
    </source>
</evidence>
<keyword evidence="2 8" id="KW-0696">RNA-directed RNA polymerase</keyword>
<evidence type="ECO:0000256" key="2">
    <source>
        <dbReference type="ARBA" id="ARBA00022484"/>
    </source>
</evidence>
<evidence type="ECO:0000256" key="7">
    <source>
        <dbReference type="ARBA" id="ARBA00048744"/>
    </source>
</evidence>